<dbReference type="Pfam" id="PF00152">
    <property type="entry name" value="tRNA-synt_2"/>
    <property type="match status" value="1"/>
</dbReference>
<gene>
    <name evidence="7 10" type="primary">lysS</name>
    <name evidence="10" type="ORF">HWN36_00120</name>
</gene>
<organism evidence="10 11">
    <name type="scientific">Methanofollis tationis</name>
    <dbReference type="NCBI Taxonomy" id="81417"/>
    <lineage>
        <taxon>Archaea</taxon>
        <taxon>Methanobacteriati</taxon>
        <taxon>Methanobacteriota</taxon>
        <taxon>Stenosarchaea group</taxon>
        <taxon>Methanomicrobia</taxon>
        <taxon>Methanomicrobiales</taxon>
        <taxon>Methanomicrobiaceae</taxon>
        <taxon>Methanofollis</taxon>
    </lineage>
</organism>
<dbReference type="CDD" id="cd04322">
    <property type="entry name" value="LysRS_N"/>
    <property type="match status" value="1"/>
</dbReference>
<evidence type="ECO:0000313" key="11">
    <source>
        <dbReference type="Proteomes" id="UP000570823"/>
    </source>
</evidence>
<dbReference type="EMBL" id="JABXWR010000001">
    <property type="protein sequence ID" value="NVO65757.1"/>
    <property type="molecule type" value="Genomic_DNA"/>
</dbReference>
<evidence type="ECO:0000256" key="4">
    <source>
        <dbReference type="ARBA" id="ARBA00022840"/>
    </source>
</evidence>
<keyword evidence="4 7" id="KW-0067">ATP-binding</keyword>
<dbReference type="HAMAP" id="MF_00252">
    <property type="entry name" value="Lys_tRNA_synth_class2"/>
    <property type="match status" value="1"/>
</dbReference>
<dbReference type="InterPro" id="IPR002313">
    <property type="entry name" value="Lys-tRNA-ligase_II"/>
</dbReference>
<dbReference type="Gene3D" id="2.40.50.140">
    <property type="entry name" value="Nucleic acid-binding proteins"/>
    <property type="match status" value="1"/>
</dbReference>
<keyword evidence="7" id="KW-0963">Cytoplasm</keyword>
<keyword evidence="7 8" id="KW-0460">Magnesium</keyword>
<dbReference type="GO" id="GO:0000287">
    <property type="term" value="F:magnesium ion binding"/>
    <property type="evidence" value="ECO:0007669"/>
    <property type="project" value="UniProtKB-UniRule"/>
</dbReference>
<dbReference type="GO" id="GO:0000049">
    <property type="term" value="F:tRNA binding"/>
    <property type="evidence" value="ECO:0007669"/>
    <property type="project" value="TreeGrafter"/>
</dbReference>
<evidence type="ECO:0000256" key="8">
    <source>
        <dbReference type="RuleBase" id="RU000336"/>
    </source>
</evidence>
<dbReference type="InterPro" id="IPR004364">
    <property type="entry name" value="Aa-tRNA-synt_II"/>
</dbReference>
<dbReference type="Pfam" id="PF01336">
    <property type="entry name" value="tRNA_anti-codon"/>
    <property type="match status" value="1"/>
</dbReference>
<keyword evidence="1 7" id="KW-0436">Ligase</keyword>
<dbReference type="AlphaFoldDB" id="A0A7K4HL39"/>
<comment type="catalytic activity">
    <reaction evidence="6 7 8">
        <text>tRNA(Lys) + L-lysine + ATP = L-lysyl-tRNA(Lys) + AMP + diphosphate</text>
        <dbReference type="Rhea" id="RHEA:20792"/>
        <dbReference type="Rhea" id="RHEA-COMP:9696"/>
        <dbReference type="Rhea" id="RHEA-COMP:9697"/>
        <dbReference type="ChEBI" id="CHEBI:30616"/>
        <dbReference type="ChEBI" id="CHEBI:32551"/>
        <dbReference type="ChEBI" id="CHEBI:33019"/>
        <dbReference type="ChEBI" id="CHEBI:78442"/>
        <dbReference type="ChEBI" id="CHEBI:78529"/>
        <dbReference type="ChEBI" id="CHEBI:456215"/>
        <dbReference type="EC" id="6.1.1.6"/>
    </reaction>
</comment>
<dbReference type="InterPro" id="IPR012340">
    <property type="entry name" value="NA-bd_OB-fold"/>
</dbReference>
<proteinExistence type="inferred from homology"/>
<feature type="binding site" evidence="7">
    <location>
        <position position="410"/>
    </location>
    <ligand>
        <name>Mg(2+)</name>
        <dbReference type="ChEBI" id="CHEBI:18420"/>
        <label>1</label>
    </ligand>
</feature>
<feature type="binding site" evidence="7">
    <location>
        <position position="410"/>
    </location>
    <ligand>
        <name>Mg(2+)</name>
        <dbReference type="ChEBI" id="CHEBI:18420"/>
        <label>2</label>
    </ligand>
</feature>
<dbReference type="InterPro" id="IPR004365">
    <property type="entry name" value="NA-bd_OB_tRNA"/>
</dbReference>
<protein>
    <recommendedName>
        <fullName evidence="7">Lysine--tRNA ligase</fullName>
        <ecNumber evidence="7">6.1.1.6</ecNumber>
    </recommendedName>
    <alternativeName>
        <fullName evidence="7">Lysyl-tRNA synthetase</fullName>
        <shortName evidence="7">LysRS</shortName>
    </alternativeName>
</protein>
<dbReference type="InterPro" id="IPR018149">
    <property type="entry name" value="Lys-tRNA-synth_II_C"/>
</dbReference>
<evidence type="ECO:0000256" key="3">
    <source>
        <dbReference type="ARBA" id="ARBA00022741"/>
    </source>
</evidence>
<dbReference type="EC" id="6.1.1.6" evidence="7"/>
<sequence length="501" mass="58158">MSDSSQITFDEVKLTKYRELTGDGRPIYPAHYERKHTLAEIRERYAEIGHDPSEEEVCTAGRIYIIRHHGKTVFIDIGDASARIQLYIRKNDVGDEAFEFLKKYLDAGDIIGVTGRVFRTKMGEITIWASAYTLLAKSVCAMPEKFHGLKNTEARYRQRYLDLIMNEETRETFRLRSRTIAELRNFLNSRGFMEFETPTLQPVYGGANARPFITYHNALEQQLFLRIAPELYLKRLVVGGFEKVYEFSKNFRNEDIDTKHNPEFSMVEIYAAYHDYRDMMDLTEEIITDLVVHARGTTTVTFDETEISFARPWRRLTMEDAVKEYGGIDVYATPLDDLARIAEQEKIDKRETAQTHGDYLPLFFDHYCEEKLVQPTFIYDFPVENSPLAKRHRTKPGFTERFELFVYGMELANGFSELNDPIDQKERFEEQDKKRRLGDLEAQMIDYDFINALGYGMPPTGGVGIGMDRLIMMITGNDSIKEVILFPSMRTVARSDEKAEE</sequence>
<dbReference type="CDD" id="cd00775">
    <property type="entry name" value="LysRS_core"/>
    <property type="match status" value="1"/>
</dbReference>
<evidence type="ECO:0000256" key="5">
    <source>
        <dbReference type="ARBA" id="ARBA00023146"/>
    </source>
</evidence>
<feature type="domain" description="Aminoacyl-transfer RNA synthetases class-II family profile" evidence="9">
    <location>
        <begin position="173"/>
        <end position="487"/>
    </location>
</feature>
<comment type="caution">
    <text evidence="10">The sequence shown here is derived from an EMBL/GenBank/DDBJ whole genome shotgun (WGS) entry which is preliminary data.</text>
</comment>
<dbReference type="GO" id="GO:0004824">
    <property type="term" value="F:lysine-tRNA ligase activity"/>
    <property type="evidence" value="ECO:0007669"/>
    <property type="project" value="UniProtKB-UniRule"/>
</dbReference>
<evidence type="ECO:0000256" key="7">
    <source>
        <dbReference type="HAMAP-Rule" id="MF_00252"/>
    </source>
</evidence>
<evidence type="ECO:0000259" key="9">
    <source>
        <dbReference type="PROSITE" id="PS50862"/>
    </source>
</evidence>
<comment type="subcellular location">
    <subcellularLocation>
        <location evidence="7">Cytoplasm</location>
    </subcellularLocation>
</comment>
<dbReference type="PANTHER" id="PTHR42918:SF15">
    <property type="entry name" value="LYSINE--TRNA LIGASE, CHLOROPLASTIC_MITOCHONDRIAL"/>
    <property type="match status" value="1"/>
</dbReference>
<comment type="subunit">
    <text evidence="7">Homodimer.</text>
</comment>
<dbReference type="PANTHER" id="PTHR42918">
    <property type="entry name" value="LYSYL-TRNA SYNTHETASE"/>
    <property type="match status" value="1"/>
</dbReference>
<dbReference type="PRINTS" id="PR00982">
    <property type="entry name" value="TRNASYNTHLYS"/>
</dbReference>
<dbReference type="NCBIfam" id="TIGR00499">
    <property type="entry name" value="lysS_bact"/>
    <property type="match status" value="1"/>
</dbReference>
<comment type="cofactor">
    <cofactor evidence="7 8">
        <name>Mg(2+)</name>
        <dbReference type="ChEBI" id="CHEBI:18420"/>
    </cofactor>
    <text evidence="7 8">Binds 3 Mg(2+) ions per subunit.</text>
</comment>
<keyword evidence="2 7" id="KW-0479">Metal-binding</keyword>
<dbReference type="InterPro" id="IPR006195">
    <property type="entry name" value="aa-tRNA-synth_II"/>
</dbReference>
<dbReference type="NCBIfam" id="NF001756">
    <property type="entry name" value="PRK00484.1"/>
    <property type="match status" value="1"/>
</dbReference>
<accession>A0A7K4HL39</accession>
<dbReference type="GO" id="GO:0005829">
    <property type="term" value="C:cytosol"/>
    <property type="evidence" value="ECO:0007669"/>
    <property type="project" value="TreeGrafter"/>
</dbReference>
<feature type="binding site" evidence="7">
    <location>
        <position position="403"/>
    </location>
    <ligand>
        <name>Mg(2+)</name>
        <dbReference type="ChEBI" id="CHEBI:18420"/>
        <label>1</label>
    </ligand>
</feature>
<dbReference type="GO" id="GO:0005524">
    <property type="term" value="F:ATP binding"/>
    <property type="evidence" value="ECO:0007669"/>
    <property type="project" value="UniProtKB-UniRule"/>
</dbReference>
<reference evidence="10 11" key="1">
    <citation type="submission" date="2020-06" db="EMBL/GenBank/DDBJ databases">
        <title>Methanofollis fontis sp. nov., a methanogen isolated from marine sediments near a cold seep at Four-Way Closure Ridge offshore southwestern Taiwan.</title>
        <authorList>
            <person name="Chen S.-C."/>
            <person name="Teng N.-H."/>
            <person name="Lin Y.-S."/>
            <person name="Lai M.-C."/>
            <person name="Chen H.-H."/>
            <person name="Wang C.-C."/>
        </authorList>
    </citation>
    <scope>NUCLEOTIDE SEQUENCE [LARGE SCALE GENOMIC DNA]</scope>
    <source>
        <strain evidence="10 11">DSM 2702</strain>
    </source>
</reference>
<dbReference type="RefSeq" id="WP_176787316.1">
    <property type="nucleotide sequence ID" value="NZ_JABXWR010000001.1"/>
</dbReference>
<comment type="similarity">
    <text evidence="7">Belongs to the class-II aminoacyl-tRNA synthetase family.</text>
</comment>
<dbReference type="Proteomes" id="UP000570823">
    <property type="component" value="Unassembled WGS sequence"/>
</dbReference>
<name>A0A7K4HL39_9EURY</name>
<dbReference type="SUPFAM" id="SSF55681">
    <property type="entry name" value="Class II aaRS and biotin synthetases"/>
    <property type="match status" value="1"/>
</dbReference>
<evidence type="ECO:0000256" key="6">
    <source>
        <dbReference type="ARBA" id="ARBA00048573"/>
    </source>
</evidence>
<dbReference type="GO" id="GO:0006430">
    <property type="term" value="P:lysyl-tRNA aminoacylation"/>
    <property type="evidence" value="ECO:0007669"/>
    <property type="project" value="UniProtKB-UniRule"/>
</dbReference>
<evidence type="ECO:0000256" key="1">
    <source>
        <dbReference type="ARBA" id="ARBA00022598"/>
    </source>
</evidence>
<keyword evidence="3 7" id="KW-0547">Nucleotide-binding</keyword>
<keyword evidence="11" id="KW-1185">Reference proteome</keyword>
<dbReference type="InterPro" id="IPR045864">
    <property type="entry name" value="aa-tRNA-synth_II/BPL/LPL"/>
</dbReference>
<dbReference type="SUPFAM" id="SSF50249">
    <property type="entry name" value="Nucleic acid-binding proteins"/>
    <property type="match status" value="1"/>
</dbReference>
<evidence type="ECO:0000313" key="10">
    <source>
        <dbReference type="EMBL" id="NVO65757.1"/>
    </source>
</evidence>
<dbReference type="PROSITE" id="PS50862">
    <property type="entry name" value="AA_TRNA_LIGASE_II"/>
    <property type="match status" value="1"/>
</dbReference>
<dbReference type="OrthoDB" id="131570at2157"/>
<keyword evidence="7" id="KW-0648">Protein biosynthesis</keyword>
<keyword evidence="5 7" id="KW-0030">Aminoacyl-tRNA synthetase</keyword>
<evidence type="ECO:0000256" key="2">
    <source>
        <dbReference type="ARBA" id="ARBA00022723"/>
    </source>
</evidence>
<dbReference type="Gene3D" id="3.30.930.10">
    <property type="entry name" value="Bira Bifunctional Protein, Domain 2"/>
    <property type="match status" value="1"/>
</dbReference>
<dbReference type="InterPro" id="IPR044136">
    <property type="entry name" value="Lys-tRNA-ligase_II_N"/>
</dbReference>